<dbReference type="InterPro" id="IPR035105">
    <property type="entry name" value="Deoxycytidylate_deaminase_dom"/>
</dbReference>
<evidence type="ECO:0000259" key="9">
    <source>
        <dbReference type="PROSITE" id="PS51747"/>
    </source>
</evidence>
<dbReference type="SUPFAM" id="SSF53927">
    <property type="entry name" value="Cytidine deaminase-like"/>
    <property type="match status" value="1"/>
</dbReference>
<evidence type="ECO:0000256" key="1">
    <source>
        <dbReference type="ARBA" id="ARBA00001947"/>
    </source>
</evidence>
<evidence type="ECO:0000256" key="7">
    <source>
        <dbReference type="ARBA" id="ARBA00038938"/>
    </source>
</evidence>
<protein>
    <recommendedName>
        <fullName evidence="8">dCMP deaminase</fullName>
        <ecNumber evidence="7">3.5.4.12</ecNumber>
    </recommendedName>
    <alternativeName>
        <fullName evidence="8">dCMP deaminase</fullName>
    </alternativeName>
</protein>
<comment type="cofactor">
    <cofactor evidence="1">
        <name>Zn(2+)</name>
        <dbReference type="ChEBI" id="CHEBI:29105"/>
    </cofactor>
</comment>
<reference evidence="11" key="1">
    <citation type="submission" date="2025-08" db="UniProtKB">
        <authorList>
            <consortium name="RefSeq"/>
        </authorList>
    </citation>
    <scope>IDENTIFICATION</scope>
</reference>
<evidence type="ECO:0000313" key="11">
    <source>
        <dbReference type="RefSeq" id="XP_065669192.1"/>
    </source>
</evidence>
<dbReference type="InterPro" id="IPR015517">
    <property type="entry name" value="dCMP_deaminase-rel"/>
</dbReference>
<evidence type="ECO:0000256" key="4">
    <source>
        <dbReference type="ARBA" id="ARBA00022727"/>
    </source>
</evidence>
<dbReference type="PANTHER" id="PTHR11086">
    <property type="entry name" value="DEOXYCYTIDYLATE DEAMINASE-RELATED"/>
    <property type="match status" value="1"/>
</dbReference>
<organism evidence="10 11">
    <name type="scientific">Hydra vulgaris</name>
    <name type="common">Hydra</name>
    <name type="synonym">Hydra attenuata</name>
    <dbReference type="NCBI Taxonomy" id="6087"/>
    <lineage>
        <taxon>Eukaryota</taxon>
        <taxon>Metazoa</taxon>
        <taxon>Cnidaria</taxon>
        <taxon>Hydrozoa</taxon>
        <taxon>Hydroidolina</taxon>
        <taxon>Anthoathecata</taxon>
        <taxon>Aplanulata</taxon>
        <taxon>Hydridae</taxon>
        <taxon>Hydra</taxon>
    </lineage>
</organism>
<keyword evidence="3" id="KW-0479">Metal-binding</keyword>
<dbReference type="RefSeq" id="XP_065669192.1">
    <property type="nucleotide sequence ID" value="XM_065813120.1"/>
</dbReference>
<dbReference type="CDD" id="cd01286">
    <property type="entry name" value="deoxycytidylate_deaminase"/>
    <property type="match status" value="1"/>
</dbReference>
<dbReference type="Pfam" id="PF00383">
    <property type="entry name" value="dCMP_cyt_deam_1"/>
    <property type="match status" value="1"/>
</dbReference>
<keyword evidence="5" id="KW-0378">Hydrolase</keyword>
<dbReference type="GeneID" id="100197850"/>
<dbReference type="InterPro" id="IPR002125">
    <property type="entry name" value="CMP_dCMP_dom"/>
</dbReference>
<keyword evidence="4" id="KW-0545">Nucleotide biosynthesis</keyword>
<evidence type="ECO:0000256" key="5">
    <source>
        <dbReference type="ARBA" id="ARBA00022801"/>
    </source>
</evidence>
<evidence type="ECO:0000256" key="8">
    <source>
        <dbReference type="ARBA" id="ARBA00041763"/>
    </source>
</evidence>
<comment type="similarity">
    <text evidence="2">Belongs to the cytidine and deoxycytidylate deaminase family.</text>
</comment>
<dbReference type="PROSITE" id="PS51747">
    <property type="entry name" value="CYT_DCMP_DEAMINASES_2"/>
    <property type="match status" value="1"/>
</dbReference>
<dbReference type="EC" id="3.5.4.12" evidence="7"/>
<sequence>MMENTDDNSKFNVDLNKKRSDYLSWEDYFMAIAFLSAQRSKDPVTQVGACIVNNENKIVGIGYNGMPIGCSDEVLPWSRIGESFMETKYAYVCHAELNAVLNKNSADVQDCIIYTTLFPCNECAKIILQSRIKEIVYYSNKYKDRPETQAAEKMFDLAGIKHRQHQPKQKQIVIDFDQINTFKPTPTGMKLTDNLSKISSDKN</sequence>
<gene>
    <name evidence="11" type="primary">LOC100197850</name>
</gene>
<evidence type="ECO:0000256" key="3">
    <source>
        <dbReference type="ARBA" id="ARBA00022723"/>
    </source>
</evidence>
<dbReference type="Gene3D" id="3.40.140.10">
    <property type="entry name" value="Cytidine Deaminase, domain 2"/>
    <property type="match status" value="1"/>
</dbReference>
<dbReference type="PANTHER" id="PTHR11086:SF18">
    <property type="entry name" value="DEOXYCYTIDYLATE DEAMINASE"/>
    <property type="match status" value="1"/>
</dbReference>
<proteinExistence type="inferred from homology"/>
<evidence type="ECO:0000313" key="10">
    <source>
        <dbReference type="Proteomes" id="UP001652625"/>
    </source>
</evidence>
<dbReference type="InterPro" id="IPR016193">
    <property type="entry name" value="Cytidine_deaminase-like"/>
</dbReference>
<dbReference type="PROSITE" id="PS00903">
    <property type="entry name" value="CYT_DCMP_DEAMINASES_1"/>
    <property type="match status" value="1"/>
</dbReference>
<keyword evidence="6" id="KW-0862">Zinc</keyword>
<dbReference type="Proteomes" id="UP001652625">
    <property type="component" value="Chromosome 12"/>
</dbReference>
<name>A0ABM4D4I2_HYDVU</name>
<keyword evidence="10" id="KW-1185">Reference proteome</keyword>
<feature type="domain" description="CMP/dCMP-type deaminase" evidence="9">
    <location>
        <begin position="24"/>
        <end position="152"/>
    </location>
</feature>
<evidence type="ECO:0000256" key="2">
    <source>
        <dbReference type="ARBA" id="ARBA00006576"/>
    </source>
</evidence>
<evidence type="ECO:0000256" key="6">
    <source>
        <dbReference type="ARBA" id="ARBA00022833"/>
    </source>
</evidence>
<accession>A0ABM4D4I2</accession>
<dbReference type="InterPro" id="IPR016192">
    <property type="entry name" value="APOBEC/CMP_deaminase_Zn-bd"/>
</dbReference>